<gene>
    <name evidence="1" type="ORF">HA237_02355</name>
</gene>
<protein>
    <submittedName>
        <fullName evidence="1">Uncharacterized protein</fullName>
    </submittedName>
</protein>
<evidence type="ECO:0000313" key="1">
    <source>
        <dbReference type="EMBL" id="HIH08193.1"/>
    </source>
</evidence>
<evidence type="ECO:0000313" key="2">
    <source>
        <dbReference type="Proteomes" id="UP000577419"/>
    </source>
</evidence>
<comment type="caution">
    <text evidence="1">The sequence shown here is derived from an EMBL/GenBank/DDBJ whole genome shotgun (WGS) entry which is preliminary data.</text>
</comment>
<proteinExistence type="predicted"/>
<dbReference type="Proteomes" id="UP000577419">
    <property type="component" value="Unassembled WGS sequence"/>
</dbReference>
<organism evidence="1 2">
    <name type="scientific">Candidatus Iainarchaeum sp</name>
    <dbReference type="NCBI Taxonomy" id="3101447"/>
    <lineage>
        <taxon>Archaea</taxon>
        <taxon>Candidatus Iainarchaeota</taxon>
        <taxon>Candidatus Iainarchaeia</taxon>
        <taxon>Candidatus Iainarchaeales</taxon>
        <taxon>Candidatus Iainarchaeaceae</taxon>
        <taxon>Candidatus Iainarchaeum</taxon>
    </lineage>
</organism>
<name>A0A7J4IRQ2_9ARCH</name>
<sequence>MERKKPVYGTGAMEGVESIVKRLKGRKLVHKVFRLGWLEKHLDFGGNLRWISERYGTMMQDARRDSNLMGRKSLHTIPPNQWKMSTFILAGHSVDVINTARRLGIPTPKVFRSVLVDKKYYAIEMSDLSKRGTTILAGHQLNYAQYQRGISNYEELMRQIWGDTEKLGKAGYVESSQHLPFGGWLIRVNNKTKIAERFFVDATNFVYIKEPEIVKKKK</sequence>
<dbReference type="AlphaFoldDB" id="A0A7J4IRQ2"/>
<dbReference type="EMBL" id="DUFG01000013">
    <property type="protein sequence ID" value="HIH08193.1"/>
    <property type="molecule type" value="Genomic_DNA"/>
</dbReference>
<accession>A0A7J4IRQ2</accession>
<reference evidence="2" key="1">
    <citation type="journal article" date="2020" name="bioRxiv">
        <title>A rank-normalized archaeal taxonomy based on genome phylogeny resolves widespread incomplete and uneven classifications.</title>
        <authorList>
            <person name="Rinke C."/>
            <person name="Chuvochina M."/>
            <person name="Mussig A.J."/>
            <person name="Chaumeil P.-A."/>
            <person name="Waite D.W."/>
            <person name="Whitman W.B."/>
            <person name="Parks D.H."/>
            <person name="Hugenholtz P."/>
        </authorList>
    </citation>
    <scope>NUCLEOTIDE SEQUENCE [LARGE SCALE GENOMIC DNA]</scope>
</reference>